<evidence type="ECO:0000313" key="2">
    <source>
        <dbReference type="Proteomes" id="UP001057498"/>
    </source>
</evidence>
<reference evidence="1" key="1">
    <citation type="submission" date="2022-04" db="EMBL/GenBank/DDBJ databases">
        <title>Whole genome sequence of Sphaerotilus sp. FB-5.</title>
        <authorList>
            <person name="Takeda M."/>
            <person name="Narihara S."/>
            <person name="Akimoto M."/>
            <person name="Akimoto R."/>
            <person name="Nishiyashiki S."/>
            <person name="Murakami T."/>
        </authorList>
    </citation>
    <scope>NUCLEOTIDE SEQUENCE</scope>
    <source>
        <strain evidence="1">FB-5</strain>
    </source>
</reference>
<name>A0ABN6PMW5_9BURK</name>
<proteinExistence type="predicted"/>
<dbReference type="Proteomes" id="UP001057498">
    <property type="component" value="Chromosome"/>
</dbReference>
<dbReference type="EMBL" id="AP025730">
    <property type="protein sequence ID" value="BDI05308.1"/>
    <property type="molecule type" value="Genomic_DNA"/>
</dbReference>
<evidence type="ECO:0000313" key="1">
    <source>
        <dbReference type="EMBL" id="BDI05308.1"/>
    </source>
</evidence>
<keyword evidence="2" id="KW-1185">Reference proteome</keyword>
<accession>A0ABN6PMW5</accession>
<gene>
    <name evidence="1" type="ORF">CATMQ487_22780</name>
</gene>
<organism evidence="1 2">
    <name type="scientific">Sphaerotilus microaerophilus</name>
    <dbReference type="NCBI Taxonomy" id="2914710"/>
    <lineage>
        <taxon>Bacteria</taxon>
        <taxon>Pseudomonadati</taxon>
        <taxon>Pseudomonadota</taxon>
        <taxon>Betaproteobacteria</taxon>
        <taxon>Burkholderiales</taxon>
        <taxon>Sphaerotilaceae</taxon>
        <taxon>Sphaerotilus</taxon>
    </lineage>
</organism>
<protein>
    <submittedName>
        <fullName evidence="1">Uncharacterized protein</fullName>
    </submittedName>
</protein>
<sequence length="81" mass="8476">MAEVGAPTDFRSGGTCTDRLAWLTGDEQKLVKTAAFDLQMVDAPVPVTVKPVLFAHLTLLELLSCGVRDGLGAYGAAGQRG</sequence>